<dbReference type="SMART" id="SM00564">
    <property type="entry name" value="PQQ"/>
    <property type="match status" value="2"/>
</dbReference>
<feature type="non-terminal residue" evidence="2">
    <location>
        <position position="257"/>
    </location>
</feature>
<dbReference type="AlphaFoldDB" id="X1PQT2"/>
<reference evidence="2" key="1">
    <citation type="journal article" date="2014" name="Front. Microbiol.">
        <title>High frequency of phylogenetically diverse reductive dehalogenase-homologous genes in deep subseafloor sedimentary metagenomes.</title>
        <authorList>
            <person name="Kawai M."/>
            <person name="Futagami T."/>
            <person name="Toyoda A."/>
            <person name="Takaki Y."/>
            <person name="Nishi S."/>
            <person name="Hori S."/>
            <person name="Arai W."/>
            <person name="Tsubouchi T."/>
            <person name="Morono Y."/>
            <person name="Uchiyama I."/>
            <person name="Ito T."/>
            <person name="Fujiyama A."/>
            <person name="Inagaki F."/>
            <person name="Takami H."/>
        </authorList>
    </citation>
    <scope>NUCLEOTIDE SEQUENCE</scope>
    <source>
        <strain evidence="2">Expedition CK06-06</strain>
    </source>
</reference>
<dbReference type="SUPFAM" id="SSF50998">
    <property type="entry name" value="Quinoprotein alcohol dehydrogenase-like"/>
    <property type="match status" value="1"/>
</dbReference>
<accession>X1PQT2</accession>
<dbReference type="InterPro" id="IPR015943">
    <property type="entry name" value="WD40/YVTN_repeat-like_dom_sf"/>
</dbReference>
<evidence type="ECO:0000259" key="1">
    <source>
        <dbReference type="Pfam" id="PF13360"/>
    </source>
</evidence>
<dbReference type="InterPro" id="IPR002372">
    <property type="entry name" value="PQQ_rpt_dom"/>
</dbReference>
<name>X1PQT2_9ZZZZ</name>
<dbReference type="Gene3D" id="2.130.10.10">
    <property type="entry name" value="YVTN repeat-like/Quinoprotein amine dehydrogenase"/>
    <property type="match status" value="1"/>
</dbReference>
<dbReference type="InterPro" id="IPR011047">
    <property type="entry name" value="Quinoprotein_ADH-like_sf"/>
</dbReference>
<feature type="non-terminal residue" evidence="2">
    <location>
        <position position="1"/>
    </location>
</feature>
<protein>
    <recommendedName>
        <fullName evidence="1">Pyrrolo-quinoline quinone repeat domain-containing protein</fullName>
    </recommendedName>
</protein>
<dbReference type="InterPro" id="IPR018391">
    <property type="entry name" value="PQQ_b-propeller_rpt"/>
</dbReference>
<sequence length="257" mass="28641">RSKGMFTGRDPRTGQVKNEFKPDVNPFAIMHQRCYPSKATDRYIMPSWIGIEFIDPTTKHWQIHHWVRGSCVYGVMPCNGLVYAPPHSCACYYQSKLNGFCALAPAEKASPRPRPSPRPSEHSRLIKGRAYGKIKNSPSQIDNGAWSTYRHDIGRSGYTKTEVPIDLAPSWTAKLSGKLTSMTVAEGRVFVAAVNKHILYALDDDSGKILWSFTAGGRIDSPPTIYKGQVLFGCADGWVYSLRSADGELAWRFRAAP</sequence>
<dbReference type="Pfam" id="PF13360">
    <property type="entry name" value="PQQ_2"/>
    <property type="match status" value="1"/>
</dbReference>
<evidence type="ECO:0000313" key="2">
    <source>
        <dbReference type="EMBL" id="GAI33254.1"/>
    </source>
</evidence>
<gene>
    <name evidence="2" type="ORF">S06H3_47239</name>
</gene>
<dbReference type="EMBL" id="BARV01029657">
    <property type="protein sequence ID" value="GAI33254.1"/>
    <property type="molecule type" value="Genomic_DNA"/>
</dbReference>
<comment type="caution">
    <text evidence="2">The sequence shown here is derived from an EMBL/GenBank/DDBJ whole genome shotgun (WGS) entry which is preliminary data.</text>
</comment>
<proteinExistence type="predicted"/>
<organism evidence="2">
    <name type="scientific">marine sediment metagenome</name>
    <dbReference type="NCBI Taxonomy" id="412755"/>
    <lineage>
        <taxon>unclassified sequences</taxon>
        <taxon>metagenomes</taxon>
        <taxon>ecological metagenomes</taxon>
    </lineage>
</organism>
<feature type="domain" description="Pyrrolo-quinoline quinone repeat" evidence="1">
    <location>
        <begin position="171"/>
        <end position="254"/>
    </location>
</feature>